<feature type="transmembrane region" description="Helical" evidence="1">
    <location>
        <begin position="244"/>
        <end position="263"/>
    </location>
</feature>
<feature type="domain" description="GGDEF" evidence="3">
    <location>
        <begin position="302"/>
        <end position="435"/>
    </location>
</feature>
<dbReference type="NCBIfam" id="TIGR00254">
    <property type="entry name" value="GGDEF"/>
    <property type="match status" value="1"/>
</dbReference>
<dbReference type="Pfam" id="PF00990">
    <property type="entry name" value="GGDEF"/>
    <property type="match status" value="1"/>
</dbReference>
<evidence type="ECO:0000313" key="5">
    <source>
        <dbReference type="Proteomes" id="UP000632138"/>
    </source>
</evidence>
<dbReference type="Proteomes" id="UP000632138">
    <property type="component" value="Unassembled WGS sequence"/>
</dbReference>
<comment type="caution">
    <text evidence="4">The sequence shown here is derived from an EMBL/GenBank/DDBJ whole genome shotgun (WGS) entry which is preliminary data.</text>
</comment>
<dbReference type="InterPro" id="IPR001633">
    <property type="entry name" value="EAL_dom"/>
</dbReference>
<dbReference type="Gene3D" id="3.20.20.450">
    <property type="entry name" value="EAL domain"/>
    <property type="match status" value="1"/>
</dbReference>
<dbReference type="SMART" id="SM00267">
    <property type="entry name" value="GGDEF"/>
    <property type="match status" value="1"/>
</dbReference>
<keyword evidence="1" id="KW-1133">Transmembrane helix</keyword>
<dbReference type="CDD" id="cd01949">
    <property type="entry name" value="GGDEF"/>
    <property type="match status" value="1"/>
</dbReference>
<dbReference type="PANTHER" id="PTHR44757">
    <property type="entry name" value="DIGUANYLATE CYCLASE DGCP"/>
    <property type="match status" value="1"/>
</dbReference>
<gene>
    <name evidence="4" type="ORF">JIG36_04430</name>
</gene>
<dbReference type="InterPro" id="IPR029787">
    <property type="entry name" value="Nucleotide_cyclase"/>
</dbReference>
<keyword evidence="1" id="KW-0812">Transmembrane</keyword>
<dbReference type="InterPro" id="IPR000160">
    <property type="entry name" value="GGDEF_dom"/>
</dbReference>
<keyword evidence="5" id="KW-1185">Reference proteome</keyword>
<dbReference type="SMART" id="SM00052">
    <property type="entry name" value="EAL"/>
    <property type="match status" value="1"/>
</dbReference>
<proteinExistence type="predicted"/>
<dbReference type="Gene3D" id="3.30.70.270">
    <property type="match status" value="1"/>
</dbReference>
<protein>
    <submittedName>
        <fullName evidence="4">Bifunctional diguanylate cyclase/phosphodiesterase</fullName>
    </submittedName>
</protein>
<feature type="transmembrane region" description="Helical" evidence="1">
    <location>
        <begin position="47"/>
        <end position="67"/>
    </location>
</feature>
<feature type="transmembrane region" description="Helical" evidence="1">
    <location>
        <begin position="177"/>
        <end position="197"/>
    </location>
</feature>
<evidence type="ECO:0000259" key="3">
    <source>
        <dbReference type="PROSITE" id="PS50887"/>
    </source>
</evidence>
<evidence type="ECO:0000256" key="1">
    <source>
        <dbReference type="SAM" id="Phobius"/>
    </source>
</evidence>
<dbReference type="SUPFAM" id="SSF141868">
    <property type="entry name" value="EAL domain-like"/>
    <property type="match status" value="1"/>
</dbReference>
<sequence length="694" mass="73630">MVTLNLVGGVCAVRASRGGNRTAWLMVAAGQGLIVATNTAMGSGQFWLGSACGMAMYATFALAALTFPAQALRGWALAGLVGETLAVLGCGFMFVWYFVLRPHLAEHDWAHWPLTVGFPLGDLLLLIGIAAVVLRGGLNASSPPLTLLVGGLSVFLLADAGFNAIGDDGNHTTGPLAATMMGALAALCVALASLWQAAVAQRGGQQAAVMRRQWGAEWFSYLPNAAVALGLALMIVVTVRHGQLLTWGGLVLGLIVVTAGVTLRQIVSLRESRQHETSDPLTGLTNRVGLDRQLVRAVRRGEPIALLLVDLDGFKAVNDTYGHRAGDMLLVEFASVLRRSVRGTDVACRVGGDEFVILQREVTEAADALALARRILATAASSPVPVGEHAVVARASVGAALAVPGETADDVRHHADIAMYQAKRAAVHGVVLYQAGMMDRRADDAALGRDLEEAVESGQLRVLYQPMIDLESGQPLGAEALVRWHHPVRGIVGPLDFIPVAERTGAITGVGLFVLEQACRDVQAWPDHLYVSVNLSPRQLQDRTLVPDVLGVLRRTGLSPSRLVLEITESAIVDDRIAVPALETLRSKGIRIAIDDFGTGYSSLQYLSRLPVDVLKIDHSFVAELDGTRQGSAITEAVIRLAEILGLTTVAEGIERPAQADELRALGCQAGQGFLYAKPQPAADVTRFVGALLR</sequence>
<dbReference type="InterPro" id="IPR035919">
    <property type="entry name" value="EAL_sf"/>
</dbReference>
<dbReference type="SUPFAM" id="SSF55073">
    <property type="entry name" value="Nucleotide cyclase"/>
    <property type="match status" value="1"/>
</dbReference>
<feature type="transmembrane region" description="Helical" evidence="1">
    <location>
        <begin position="218"/>
        <end position="238"/>
    </location>
</feature>
<accession>A0ABS2A4M5</accession>
<dbReference type="PANTHER" id="PTHR44757:SF2">
    <property type="entry name" value="BIOFILM ARCHITECTURE MAINTENANCE PROTEIN MBAA"/>
    <property type="match status" value="1"/>
</dbReference>
<organism evidence="4 5">
    <name type="scientific">Paractinoplanes ovalisporus</name>
    <dbReference type="NCBI Taxonomy" id="2810368"/>
    <lineage>
        <taxon>Bacteria</taxon>
        <taxon>Bacillati</taxon>
        <taxon>Actinomycetota</taxon>
        <taxon>Actinomycetes</taxon>
        <taxon>Micromonosporales</taxon>
        <taxon>Micromonosporaceae</taxon>
        <taxon>Paractinoplanes</taxon>
    </lineage>
</organism>
<feature type="transmembrane region" description="Helical" evidence="1">
    <location>
        <begin position="111"/>
        <end position="133"/>
    </location>
</feature>
<evidence type="ECO:0000259" key="2">
    <source>
        <dbReference type="PROSITE" id="PS50883"/>
    </source>
</evidence>
<dbReference type="PROSITE" id="PS50883">
    <property type="entry name" value="EAL"/>
    <property type="match status" value="1"/>
</dbReference>
<evidence type="ECO:0000313" key="4">
    <source>
        <dbReference type="EMBL" id="MBM2614802.1"/>
    </source>
</evidence>
<dbReference type="InterPro" id="IPR043128">
    <property type="entry name" value="Rev_trsase/Diguanyl_cyclase"/>
</dbReference>
<feature type="transmembrane region" description="Helical" evidence="1">
    <location>
        <begin position="74"/>
        <end position="99"/>
    </location>
</feature>
<feature type="transmembrane region" description="Helical" evidence="1">
    <location>
        <begin position="145"/>
        <end position="165"/>
    </location>
</feature>
<dbReference type="PROSITE" id="PS50887">
    <property type="entry name" value="GGDEF"/>
    <property type="match status" value="1"/>
</dbReference>
<reference evidence="4 5" key="1">
    <citation type="submission" date="2021-01" db="EMBL/GenBank/DDBJ databases">
        <title>Actinoplanes sp. nov. LDG1-06 isolated from lichen.</title>
        <authorList>
            <person name="Saeng-In P."/>
            <person name="Phongsopitanun W."/>
            <person name="Kanchanasin P."/>
            <person name="Yuki M."/>
            <person name="Kudo T."/>
            <person name="Ohkuma M."/>
            <person name="Tanasupawat S."/>
        </authorList>
    </citation>
    <scope>NUCLEOTIDE SEQUENCE [LARGE SCALE GENOMIC DNA]</scope>
    <source>
        <strain evidence="4 5">LDG1-06</strain>
    </source>
</reference>
<keyword evidence="1" id="KW-0472">Membrane</keyword>
<dbReference type="EMBL" id="JAENHP010000001">
    <property type="protein sequence ID" value="MBM2614802.1"/>
    <property type="molecule type" value="Genomic_DNA"/>
</dbReference>
<dbReference type="InterPro" id="IPR052155">
    <property type="entry name" value="Biofilm_reg_signaling"/>
</dbReference>
<dbReference type="Pfam" id="PF00563">
    <property type="entry name" value="EAL"/>
    <property type="match status" value="1"/>
</dbReference>
<name>A0ABS2A4M5_9ACTN</name>
<dbReference type="CDD" id="cd01948">
    <property type="entry name" value="EAL"/>
    <property type="match status" value="1"/>
</dbReference>
<feature type="domain" description="EAL" evidence="2">
    <location>
        <begin position="444"/>
        <end position="693"/>
    </location>
</feature>